<evidence type="ECO:0000256" key="3">
    <source>
        <dbReference type="ARBA" id="ARBA00022741"/>
    </source>
</evidence>
<dbReference type="SUPFAM" id="SSF56112">
    <property type="entry name" value="Protein kinase-like (PK-like)"/>
    <property type="match status" value="1"/>
</dbReference>
<evidence type="ECO:0000256" key="9">
    <source>
        <dbReference type="ARBA" id="ARBA00049299"/>
    </source>
</evidence>
<dbReference type="Gene3D" id="1.10.510.10">
    <property type="entry name" value="Transferase(Phosphotransferase) domain 1"/>
    <property type="match status" value="1"/>
</dbReference>
<keyword evidence="5 11" id="KW-0067">ATP-binding</keyword>
<comment type="catalytic activity">
    <reaction evidence="8">
        <text>L-seryl-[protein] + ATP = O-phospho-L-seryl-[protein] + ADP + H(+)</text>
        <dbReference type="Rhea" id="RHEA:17989"/>
        <dbReference type="Rhea" id="RHEA-COMP:9863"/>
        <dbReference type="Rhea" id="RHEA-COMP:11604"/>
        <dbReference type="ChEBI" id="CHEBI:15378"/>
        <dbReference type="ChEBI" id="CHEBI:29999"/>
        <dbReference type="ChEBI" id="CHEBI:30616"/>
        <dbReference type="ChEBI" id="CHEBI:83421"/>
        <dbReference type="ChEBI" id="CHEBI:456216"/>
        <dbReference type="EC" id="2.7.12.2"/>
    </reaction>
</comment>
<comment type="similarity">
    <text evidence="6">Belongs to the protein kinase superfamily. STE Ser/Thr protein kinase family. MAP kinase kinase subfamily.</text>
</comment>
<evidence type="ECO:0000259" key="13">
    <source>
        <dbReference type="PROSITE" id="PS50011"/>
    </source>
</evidence>
<evidence type="ECO:0000256" key="6">
    <source>
        <dbReference type="ARBA" id="ARBA00038035"/>
    </source>
</evidence>
<dbReference type="GO" id="GO:0004708">
    <property type="term" value="F:MAP kinase kinase activity"/>
    <property type="evidence" value="ECO:0007669"/>
    <property type="project" value="UniProtKB-EC"/>
</dbReference>
<keyword evidence="1 12" id="KW-0723">Serine/threonine-protein kinase</keyword>
<reference evidence="14 15" key="1">
    <citation type="submission" date="2020-09" db="EMBL/GenBank/DDBJ databases">
        <authorList>
            <person name="Ashkenazy H."/>
        </authorList>
    </citation>
    <scope>NUCLEOTIDE SEQUENCE [LARGE SCALE GENOMIC DNA]</scope>
    <source>
        <strain evidence="15">cv. Cdm-0</strain>
    </source>
</reference>
<evidence type="ECO:0000313" key="14">
    <source>
        <dbReference type="EMBL" id="CAD5329084.1"/>
    </source>
</evidence>
<dbReference type="EMBL" id="LR881469">
    <property type="protein sequence ID" value="CAD5329084.1"/>
    <property type="molecule type" value="Genomic_DNA"/>
</dbReference>
<dbReference type="FunFam" id="1.10.510.10:FF:000285">
    <property type="entry name" value="Mitogen-activated protein kinase kinase 6"/>
    <property type="match status" value="1"/>
</dbReference>
<feature type="binding site" evidence="11">
    <location>
        <position position="97"/>
    </location>
    <ligand>
        <name>ATP</name>
        <dbReference type="ChEBI" id="CHEBI:30616"/>
    </ligand>
</feature>
<evidence type="ECO:0000256" key="12">
    <source>
        <dbReference type="RuleBase" id="RU000304"/>
    </source>
</evidence>
<dbReference type="Pfam" id="PF00069">
    <property type="entry name" value="Pkinase"/>
    <property type="match status" value="1"/>
</dbReference>
<evidence type="ECO:0000256" key="7">
    <source>
        <dbReference type="ARBA" id="ARBA00038999"/>
    </source>
</evidence>
<comment type="catalytic activity">
    <reaction evidence="9">
        <text>L-threonyl-[protein] + ATP = O-phospho-L-threonyl-[protein] + ADP + H(+)</text>
        <dbReference type="Rhea" id="RHEA:46608"/>
        <dbReference type="Rhea" id="RHEA-COMP:11060"/>
        <dbReference type="Rhea" id="RHEA-COMP:11605"/>
        <dbReference type="ChEBI" id="CHEBI:15378"/>
        <dbReference type="ChEBI" id="CHEBI:30013"/>
        <dbReference type="ChEBI" id="CHEBI:30616"/>
        <dbReference type="ChEBI" id="CHEBI:61977"/>
        <dbReference type="ChEBI" id="CHEBI:456216"/>
        <dbReference type="EC" id="2.7.12.2"/>
    </reaction>
</comment>
<protein>
    <recommendedName>
        <fullName evidence="7">mitogen-activated protein kinase kinase</fullName>
        <ecNumber evidence="7">2.7.12.2</ecNumber>
    </recommendedName>
</protein>
<dbReference type="InterPro" id="IPR008271">
    <property type="entry name" value="Ser/Thr_kinase_AS"/>
</dbReference>
<name>A0A7G2F2I6_ARATH</name>
<dbReference type="PROSITE" id="PS00107">
    <property type="entry name" value="PROTEIN_KINASE_ATP"/>
    <property type="match status" value="1"/>
</dbReference>
<dbReference type="AlphaFoldDB" id="A0A7G2F2I6"/>
<dbReference type="PANTHER" id="PTHR48013:SF32">
    <property type="entry name" value="MITOGEN-ACTIVATED PROTEIN KINASE KINASE 2-LIKE"/>
    <property type="match status" value="1"/>
</dbReference>
<sequence>MNRGSLCPNPICLPPLEQSISKFLTQSGTFKDGDLRVNKDGIQTVSLSEPGAPPPIEPLDNQLSLADLEVIKVIGKGSSGNVQLVKHKLTQQFFALKVIQLNTEESTCRAISQELRINLSSQYLLKKVGKVPENMLSAICKRVLRGLCYIHHERRIIHRDLKPSNLLINHRGEVKITDFGVSKILTSTSSLANSFVGTYPYMSPERISGSLYSNKSDIWSLGLVLLECATGKFPYTPPEHKKGWSSVYELVDAIVENPPPCAPSNLFSPEFCSFISQCVQKDPRDRKSAKELLEHKFVKMFEDSDTNLSAYFTDAGSLIPPLAN</sequence>
<dbReference type="EC" id="2.7.12.2" evidence="7"/>
<evidence type="ECO:0000256" key="1">
    <source>
        <dbReference type="ARBA" id="ARBA00022527"/>
    </source>
</evidence>
<feature type="domain" description="Protein kinase" evidence="13">
    <location>
        <begin position="68"/>
        <end position="298"/>
    </location>
</feature>
<dbReference type="PROSITE" id="PS00108">
    <property type="entry name" value="PROTEIN_KINASE_ST"/>
    <property type="match status" value="1"/>
</dbReference>
<comment type="catalytic activity">
    <reaction evidence="10">
        <text>L-tyrosyl-[protein] + ATP = O-phospho-L-tyrosyl-[protein] + ADP + H(+)</text>
        <dbReference type="Rhea" id="RHEA:10596"/>
        <dbReference type="Rhea" id="RHEA-COMP:10136"/>
        <dbReference type="Rhea" id="RHEA-COMP:20101"/>
        <dbReference type="ChEBI" id="CHEBI:15378"/>
        <dbReference type="ChEBI" id="CHEBI:30616"/>
        <dbReference type="ChEBI" id="CHEBI:46858"/>
        <dbReference type="ChEBI" id="CHEBI:61978"/>
        <dbReference type="ChEBI" id="CHEBI:456216"/>
        <dbReference type="EC" id="2.7.12.2"/>
    </reaction>
</comment>
<proteinExistence type="inferred from homology"/>
<evidence type="ECO:0000256" key="10">
    <source>
        <dbReference type="ARBA" id="ARBA00051693"/>
    </source>
</evidence>
<dbReference type="InterPro" id="IPR000719">
    <property type="entry name" value="Prot_kinase_dom"/>
</dbReference>
<dbReference type="Gene3D" id="3.30.200.20">
    <property type="entry name" value="Phosphorylase Kinase, domain 1"/>
    <property type="match status" value="1"/>
</dbReference>
<evidence type="ECO:0000256" key="5">
    <source>
        <dbReference type="ARBA" id="ARBA00022840"/>
    </source>
</evidence>
<organism evidence="14 15">
    <name type="scientific">Arabidopsis thaliana</name>
    <name type="common">Mouse-ear cress</name>
    <dbReference type="NCBI Taxonomy" id="3702"/>
    <lineage>
        <taxon>Eukaryota</taxon>
        <taxon>Viridiplantae</taxon>
        <taxon>Streptophyta</taxon>
        <taxon>Embryophyta</taxon>
        <taxon>Tracheophyta</taxon>
        <taxon>Spermatophyta</taxon>
        <taxon>Magnoliopsida</taxon>
        <taxon>eudicotyledons</taxon>
        <taxon>Gunneridae</taxon>
        <taxon>Pentapetalae</taxon>
        <taxon>rosids</taxon>
        <taxon>malvids</taxon>
        <taxon>Brassicales</taxon>
        <taxon>Brassicaceae</taxon>
        <taxon>Camelineae</taxon>
        <taxon>Arabidopsis</taxon>
    </lineage>
</organism>
<dbReference type="InterPro" id="IPR011009">
    <property type="entry name" value="Kinase-like_dom_sf"/>
</dbReference>
<keyword evidence="2" id="KW-0808">Transferase</keyword>
<keyword evidence="4" id="KW-0418">Kinase</keyword>
<dbReference type="GO" id="GO:0005524">
    <property type="term" value="F:ATP binding"/>
    <property type="evidence" value="ECO:0007669"/>
    <property type="project" value="UniProtKB-UniRule"/>
</dbReference>
<gene>
    <name evidence="14" type="ORF">AT9943_LOCUS16697</name>
</gene>
<dbReference type="GO" id="GO:0051707">
    <property type="term" value="P:response to other organism"/>
    <property type="evidence" value="ECO:0007669"/>
    <property type="project" value="UniProtKB-ARBA"/>
</dbReference>
<dbReference type="PROSITE" id="PS50011">
    <property type="entry name" value="PROTEIN_KINASE_DOM"/>
    <property type="match status" value="1"/>
</dbReference>
<keyword evidence="3 11" id="KW-0547">Nucleotide-binding</keyword>
<dbReference type="InterPro" id="IPR017441">
    <property type="entry name" value="Protein_kinase_ATP_BS"/>
</dbReference>
<dbReference type="CDD" id="cd06623">
    <property type="entry name" value="PKc_MAPKK_plant_like"/>
    <property type="match status" value="1"/>
</dbReference>
<dbReference type="PANTHER" id="PTHR48013">
    <property type="entry name" value="DUAL SPECIFICITY MITOGEN-ACTIVATED PROTEIN KINASE KINASE 5-RELATED"/>
    <property type="match status" value="1"/>
</dbReference>
<evidence type="ECO:0000256" key="4">
    <source>
        <dbReference type="ARBA" id="ARBA00022777"/>
    </source>
</evidence>
<dbReference type="Proteomes" id="UP000516314">
    <property type="component" value="Chromosome 4"/>
</dbReference>
<dbReference type="GO" id="GO:0006952">
    <property type="term" value="P:defense response"/>
    <property type="evidence" value="ECO:0007669"/>
    <property type="project" value="UniProtKB-ARBA"/>
</dbReference>
<evidence type="ECO:0000256" key="11">
    <source>
        <dbReference type="PROSITE-ProRule" id="PRU10141"/>
    </source>
</evidence>
<evidence type="ECO:0000256" key="2">
    <source>
        <dbReference type="ARBA" id="ARBA00022679"/>
    </source>
</evidence>
<dbReference type="GO" id="GO:0004674">
    <property type="term" value="F:protein serine/threonine kinase activity"/>
    <property type="evidence" value="ECO:0007669"/>
    <property type="project" value="UniProtKB-KW"/>
</dbReference>
<accession>A0A7G2F2I6</accession>
<dbReference type="SMART" id="SM00220">
    <property type="entry name" value="S_TKc"/>
    <property type="match status" value="1"/>
</dbReference>
<evidence type="ECO:0000313" key="15">
    <source>
        <dbReference type="Proteomes" id="UP000516314"/>
    </source>
</evidence>
<evidence type="ECO:0000256" key="8">
    <source>
        <dbReference type="ARBA" id="ARBA00049014"/>
    </source>
</evidence>